<dbReference type="NCBIfam" id="TIGR01378">
    <property type="entry name" value="thi_PPkinase"/>
    <property type="match status" value="1"/>
</dbReference>
<keyword evidence="11" id="KW-1185">Reference proteome</keyword>
<dbReference type="GO" id="GO:0004788">
    <property type="term" value="F:thiamine diphosphokinase activity"/>
    <property type="evidence" value="ECO:0007669"/>
    <property type="project" value="UniProtKB-UniRule"/>
</dbReference>
<dbReference type="EC" id="2.7.6.2" evidence="7"/>
<dbReference type="OMA" id="HHLYMMT"/>
<dbReference type="VEuPathDB" id="FungiDB:MAPG_01329"/>
<dbReference type="Pfam" id="PF04263">
    <property type="entry name" value="TPK_catalytic"/>
    <property type="match status" value="1"/>
</dbReference>
<reference evidence="10" key="5">
    <citation type="submission" date="2015-06" db="UniProtKB">
        <authorList>
            <consortium name="EnsemblFungi"/>
        </authorList>
    </citation>
    <scope>IDENTIFICATION</scope>
    <source>
        <strain evidence="10">ATCC 64411</strain>
    </source>
</reference>
<keyword evidence="3 7" id="KW-0808">Transferase</keyword>
<dbReference type="PANTHER" id="PTHR13622:SF8">
    <property type="entry name" value="THIAMIN PYROPHOSPHOKINASE 1"/>
    <property type="match status" value="1"/>
</dbReference>
<comment type="pathway">
    <text evidence="1 7">Cofactor biosynthesis; thiamine diphosphate biosynthesis; thiamine diphosphate from thiamine: step 1/1.</text>
</comment>
<dbReference type="Proteomes" id="UP000011715">
    <property type="component" value="Unassembled WGS sequence"/>
</dbReference>
<dbReference type="Pfam" id="PF04265">
    <property type="entry name" value="TPK_B1_binding"/>
    <property type="match status" value="1"/>
</dbReference>
<gene>
    <name evidence="9" type="ORF">MAPG_01329</name>
</gene>
<name>A0A0C4DNE8_MAGP6</name>
<comment type="similarity">
    <text evidence="2 7">Belongs to the thiamine pyrophosphokinase family.</text>
</comment>
<dbReference type="InterPro" id="IPR036371">
    <property type="entry name" value="TPK_B1-bd_sf"/>
</dbReference>
<dbReference type="Gene3D" id="3.40.50.10240">
    <property type="entry name" value="Thiamin pyrophosphokinase, catalytic domain"/>
    <property type="match status" value="1"/>
</dbReference>
<evidence type="ECO:0000313" key="9">
    <source>
        <dbReference type="EMBL" id="KLU82255.1"/>
    </source>
</evidence>
<dbReference type="GO" id="GO:0005524">
    <property type="term" value="F:ATP binding"/>
    <property type="evidence" value="ECO:0007669"/>
    <property type="project" value="UniProtKB-UniRule"/>
</dbReference>
<accession>A0A0C4DNE8</accession>
<keyword evidence="6 7" id="KW-0067">ATP-binding</keyword>
<feature type="domain" description="Thiamin pyrophosphokinase thiamin-binding" evidence="8">
    <location>
        <begin position="189"/>
        <end position="260"/>
    </location>
</feature>
<dbReference type="SUPFAM" id="SSF63862">
    <property type="entry name" value="Thiamin pyrophosphokinase, substrate-binding domain"/>
    <property type="match status" value="1"/>
</dbReference>
<dbReference type="SMART" id="SM00983">
    <property type="entry name" value="TPK_B1_binding"/>
    <property type="match status" value="1"/>
</dbReference>
<evidence type="ECO:0000256" key="6">
    <source>
        <dbReference type="ARBA" id="ARBA00022840"/>
    </source>
</evidence>
<dbReference type="InterPro" id="IPR036759">
    <property type="entry name" value="TPK_catalytic_sf"/>
</dbReference>
<dbReference type="InterPro" id="IPR006282">
    <property type="entry name" value="Thi_PPkinase"/>
</dbReference>
<dbReference type="STRING" id="644358.A0A0C4DNE8"/>
<dbReference type="InterPro" id="IPR007371">
    <property type="entry name" value="TPK_catalytic"/>
</dbReference>
<dbReference type="EMBL" id="GL876966">
    <property type="protein sequence ID" value="KLU82255.1"/>
    <property type="molecule type" value="Genomic_DNA"/>
</dbReference>
<evidence type="ECO:0000256" key="3">
    <source>
        <dbReference type="ARBA" id="ARBA00022679"/>
    </source>
</evidence>
<reference evidence="9" key="1">
    <citation type="submission" date="2010-05" db="EMBL/GenBank/DDBJ databases">
        <title>The Genome Sequence of Magnaporthe poae strain ATCC 64411.</title>
        <authorList>
            <consortium name="The Broad Institute Genome Sequencing Platform"/>
            <consortium name="Broad Institute Genome Sequencing Center for Infectious Disease"/>
            <person name="Ma L.-J."/>
            <person name="Dead R."/>
            <person name="Young S."/>
            <person name="Zeng Q."/>
            <person name="Koehrsen M."/>
            <person name="Alvarado L."/>
            <person name="Berlin A."/>
            <person name="Chapman S.B."/>
            <person name="Chen Z."/>
            <person name="Freedman E."/>
            <person name="Gellesch M."/>
            <person name="Goldberg J."/>
            <person name="Griggs A."/>
            <person name="Gujja S."/>
            <person name="Heilman E.R."/>
            <person name="Heiman D."/>
            <person name="Hepburn T."/>
            <person name="Howarth C."/>
            <person name="Jen D."/>
            <person name="Larson L."/>
            <person name="Mehta T."/>
            <person name="Neiman D."/>
            <person name="Pearson M."/>
            <person name="Roberts A."/>
            <person name="Saif S."/>
            <person name="Shea T."/>
            <person name="Shenoy N."/>
            <person name="Sisk P."/>
            <person name="Stolte C."/>
            <person name="Sykes S."/>
            <person name="Walk T."/>
            <person name="White J."/>
            <person name="Yandava C."/>
            <person name="Haas B."/>
            <person name="Nusbaum C."/>
            <person name="Birren B."/>
        </authorList>
    </citation>
    <scope>NUCLEOTIDE SEQUENCE</scope>
    <source>
        <strain evidence="9">ATCC 64411</strain>
    </source>
</reference>
<dbReference type="InterPro" id="IPR016966">
    <property type="entry name" value="Thiamin_pyrophosphokinase_euk"/>
</dbReference>
<keyword evidence="5 7" id="KW-0418">Kinase</keyword>
<evidence type="ECO:0000259" key="8">
    <source>
        <dbReference type="SMART" id="SM00983"/>
    </source>
</evidence>
<evidence type="ECO:0000256" key="7">
    <source>
        <dbReference type="PIRNR" id="PIRNR031057"/>
    </source>
</evidence>
<dbReference type="PIRSF" id="PIRSF031057">
    <property type="entry name" value="Thiamin_pyrophosphokinase"/>
    <property type="match status" value="1"/>
</dbReference>
<dbReference type="UniPathway" id="UPA00060">
    <property type="reaction ID" value="UER00597"/>
</dbReference>
<evidence type="ECO:0000256" key="2">
    <source>
        <dbReference type="ARBA" id="ARBA00006785"/>
    </source>
</evidence>
<dbReference type="EnsemblFungi" id="MAPG_01329T0">
    <property type="protein sequence ID" value="MAPG_01329T0"/>
    <property type="gene ID" value="MAPG_01329"/>
</dbReference>
<protein>
    <recommendedName>
        <fullName evidence="7">Thiamine pyrophosphokinase</fullName>
        <ecNumber evidence="7">2.7.6.2</ecNumber>
    </recommendedName>
</protein>
<evidence type="ECO:0000313" key="11">
    <source>
        <dbReference type="Proteomes" id="UP000011715"/>
    </source>
</evidence>
<dbReference type="InterPro" id="IPR007373">
    <property type="entry name" value="Thiamin_PyroPKinase_B1-bd"/>
</dbReference>
<evidence type="ECO:0000256" key="1">
    <source>
        <dbReference type="ARBA" id="ARBA00005078"/>
    </source>
</evidence>
<dbReference type="SUPFAM" id="SSF63999">
    <property type="entry name" value="Thiamin pyrophosphokinase, catalytic domain"/>
    <property type="match status" value="1"/>
</dbReference>
<dbReference type="eggNOG" id="KOG3153">
    <property type="taxonomic scope" value="Eukaryota"/>
</dbReference>
<reference evidence="11" key="2">
    <citation type="submission" date="2010-05" db="EMBL/GenBank/DDBJ databases">
        <title>The genome sequence of Magnaporthe poae strain ATCC 64411.</title>
        <authorList>
            <person name="Ma L.-J."/>
            <person name="Dead R."/>
            <person name="Young S."/>
            <person name="Zeng Q."/>
            <person name="Koehrsen M."/>
            <person name="Alvarado L."/>
            <person name="Berlin A."/>
            <person name="Chapman S.B."/>
            <person name="Chen Z."/>
            <person name="Freedman E."/>
            <person name="Gellesch M."/>
            <person name="Goldberg J."/>
            <person name="Griggs A."/>
            <person name="Gujja S."/>
            <person name="Heilman E.R."/>
            <person name="Heiman D."/>
            <person name="Hepburn T."/>
            <person name="Howarth C."/>
            <person name="Jen D."/>
            <person name="Larson L."/>
            <person name="Mehta T."/>
            <person name="Neiman D."/>
            <person name="Pearson M."/>
            <person name="Roberts A."/>
            <person name="Saif S."/>
            <person name="Shea T."/>
            <person name="Shenoy N."/>
            <person name="Sisk P."/>
            <person name="Stolte C."/>
            <person name="Sykes S."/>
            <person name="Walk T."/>
            <person name="White J."/>
            <person name="Yandava C."/>
            <person name="Haas B."/>
            <person name="Nusbaum C."/>
            <person name="Birren B."/>
        </authorList>
    </citation>
    <scope>NUCLEOTIDE SEQUENCE [LARGE SCALE GENOMIC DNA]</scope>
    <source>
        <strain evidence="11">ATCC 64411 / 73-15</strain>
    </source>
</reference>
<dbReference type="EMBL" id="ADBL01000313">
    <property type="status" value="NOT_ANNOTATED_CDS"/>
    <property type="molecule type" value="Genomic_DNA"/>
</dbReference>
<dbReference type="GO" id="GO:0030975">
    <property type="term" value="F:thiamine binding"/>
    <property type="evidence" value="ECO:0007669"/>
    <property type="project" value="UniProtKB-UniRule"/>
</dbReference>
<sequence>MARHFEWHPARILQEQQRAGWKPLTIVMLNQPIRDVSTLRKLWGNATIKVAADGGANHLLAVGHGLFDNVDVIIGDLDSFTDESRAYYQALPRPPAIIQDPDQESTDFGKAVKLIRDRDRAPEVAEAISHIQFPQEPCDIVAVGGLGGRIDQGLSQLHHLCLFQADEEYQDGRMYLVSSENLTFLLKPGRHIIHVREDAAEESFGKHVGIIPIKGRSIITTKGLQWDVENWETEYGGRISTSNHVRPETRVVEVVTDKDVVFTIELLHRGVA</sequence>
<dbReference type="GO" id="GO:0016301">
    <property type="term" value="F:kinase activity"/>
    <property type="evidence" value="ECO:0007669"/>
    <property type="project" value="UniProtKB-UniRule"/>
</dbReference>
<organism evidence="10 11">
    <name type="scientific">Magnaporthiopsis poae (strain ATCC 64411 / 73-15)</name>
    <name type="common">Kentucky bluegrass fungus</name>
    <name type="synonym">Magnaporthe poae</name>
    <dbReference type="NCBI Taxonomy" id="644358"/>
    <lineage>
        <taxon>Eukaryota</taxon>
        <taxon>Fungi</taxon>
        <taxon>Dikarya</taxon>
        <taxon>Ascomycota</taxon>
        <taxon>Pezizomycotina</taxon>
        <taxon>Sordariomycetes</taxon>
        <taxon>Sordariomycetidae</taxon>
        <taxon>Magnaporthales</taxon>
        <taxon>Magnaporthaceae</taxon>
        <taxon>Magnaporthiopsis</taxon>
    </lineage>
</organism>
<comment type="catalytic activity">
    <reaction evidence="7">
        <text>thiamine + ATP = thiamine diphosphate + AMP + H(+)</text>
        <dbReference type="Rhea" id="RHEA:11576"/>
        <dbReference type="ChEBI" id="CHEBI:15378"/>
        <dbReference type="ChEBI" id="CHEBI:18385"/>
        <dbReference type="ChEBI" id="CHEBI:30616"/>
        <dbReference type="ChEBI" id="CHEBI:58937"/>
        <dbReference type="ChEBI" id="CHEBI:456215"/>
    </reaction>
</comment>
<dbReference type="GO" id="GO:0006772">
    <property type="term" value="P:thiamine metabolic process"/>
    <property type="evidence" value="ECO:0007669"/>
    <property type="project" value="InterPro"/>
</dbReference>
<dbReference type="AlphaFoldDB" id="A0A0C4DNE8"/>
<dbReference type="OrthoDB" id="25149at2759"/>
<dbReference type="PANTHER" id="PTHR13622">
    <property type="entry name" value="THIAMIN PYROPHOSPHOKINASE"/>
    <property type="match status" value="1"/>
</dbReference>
<proteinExistence type="inferred from homology"/>
<dbReference type="GO" id="GO:0009229">
    <property type="term" value="P:thiamine diphosphate biosynthetic process"/>
    <property type="evidence" value="ECO:0007669"/>
    <property type="project" value="UniProtKB-UniRule"/>
</dbReference>
<evidence type="ECO:0000256" key="4">
    <source>
        <dbReference type="ARBA" id="ARBA00022741"/>
    </source>
</evidence>
<dbReference type="CDD" id="cd07995">
    <property type="entry name" value="TPK"/>
    <property type="match status" value="1"/>
</dbReference>
<reference evidence="10" key="4">
    <citation type="journal article" date="2015" name="G3 (Bethesda)">
        <title>Genome sequences of three phytopathogenic species of the Magnaporthaceae family of fungi.</title>
        <authorList>
            <person name="Okagaki L.H."/>
            <person name="Nunes C.C."/>
            <person name="Sailsbery J."/>
            <person name="Clay B."/>
            <person name="Brown D."/>
            <person name="John T."/>
            <person name="Oh Y."/>
            <person name="Young N."/>
            <person name="Fitzgerald M."/>
            <person name="Haas B.J."/>
            <person name="Zeng Q."/>
            <person name="Young S."/>
            <person name="Adiconis X."/>
            <person name="Fan L."/>
            <person name="Levin J.Z."/>
            <person name="Mitchell T.K."/>
            <person name="Okubara P.A."/>
            <person name="Farman M.L."/>
            <person name="Kohn L.M."/>
            <person name="Birren B."/>
            <person name="Ma L.-J."/>
            <person name="Dean R.A."/>
        </authorList>
    </citation>
    <scope>NUCLEOTIDE SEQUENCE</scope>
    <source>
        <strain evidence="10">ATCC 64411 / 73-15</strain>
    </source>
</reference>
<keyword evidence="4 7" id="KW-0547">Nucleotide-binding</keyword>
<evidence type="ECO:0000256" key="5">
    <source>
        <dbReference type="ARBA" id="ARBA00022777"/>
    </source>
</evidence>
<evidence type="ECO:0000313" key="10">
    <source>
        <dbReference type="EnsemblFungi" id="MAPG_01329T0"/>
    </source>
</evidence>
<reference evidence="9" key="3">
    <citation type="submission" date="2011-03" db="EMBL/GenBank/DDBJ databases">
        <title>Annotation of Magnaporthe poae ATCC 64411.</title>
        <authorList>
            <person name="Ma L.-J."/>
            <person name="Dead R."/>
            <person name="Young S.K."/>
            <person name="Zeng Q."/>
            <person name="Gargeya S."/>
            <person name="Fitzgerald M."/>
            <person name="Haas B."/>
            <person name="Abouelleil A."/>
            <person name="Alvarado L."/>
            <person name="Arachchi H.M."/>
            <person name="Berlin A."/>
            <person name="Brown A."/>
            <person name="Chapman S.B."/>
            <person name="Chen Z."/>
            <person name="Dunbar C."/>
            <person name="Freedman E."/>
            <person name="Gearin G."/>
            <person name="Gellesch M."/>
            <person name="Goldberg J."/>
            <person name="Griggs A."/>
            <person name="Gujja S."/>
            <person name="Heiman D."/>
            <person name="Howarth C."/>
            <person name="Larson L."/>
            <person name="Lui A."/>
            <person name="MacDonald P.J.P."/>
            <person name="Mehta T."/>
            <person name="Montmayeur A."/>
            <person name="Murphy C."/>
            <person name="Neiman D."/>
            <person name="Pearson M."/>
            <person name="Priest M."/>
            <person name="Roberts A."/>
            <person name="Saif S."/>
            <person name="Shea T."/>
            <person name="Shenoy N."/>
            <person name="Sisk P."/>
            <person name="Stolte C."/>
            <person name="Sykes S."/>
            <person name="Yandava C."/>
            <person name="Wortman J."/>
            <person name="Nusbaum C."/>
            <person name="Birren B."/>
        </authorList>
    </citation>
    <scope>NUCLEOTIDE SEQUENCE</scope>
    <source>
        <strain evidence="9">ATCC 64411</strain>
    </source>
</reference>